<dbReference type="EMBL" id="BK032823">
    <property type="protein sequence ID" value="DAF62254.1"/>
    <property type="molecule type" value="Genomic_DNA"/>
</dbReference>
<organism evidence="1">
    <name type="scientific">Myoviridae sp. ctIty1</name>
    <dbReference type="NCBI Taxonomy" id="2827673"/>
    <lineage>
        <taxon>Viruses</taxon>
        <taxon>Duplodnaviria</taxon>
        <taxon>Heunggongvirae</taxon>
        <taxon>Uroviricota</taxon>
        <taxon>Caudoviricetes</taxon>
    </lineage>
</organism>
<sequence>MSSLSTCFYILHPAKKCTQEYPLIKKITAIKE</sequence>
<accession>A0A8S5TG57</accession>
<name>A0A8S5TG57_9CAUD</name>
<reference evidence="1" key="1">
    <citation type="journal article" date="2021" name="Proc. Natl. Acad. Sci. U.S.A.">
        <title>A Catalog of Tens of Thousands of Viruses from Human Metagenomes Reveals Hidden Associations with Chronic Diseases.</title>
        <authorList>
            <person name="Tisza M.J."/>
            <person name="Buck C.B."/>
        </authorList>
    </citation>
    <scope>NUCLEOTIDE SEQUENCE</scope>
    <source>
        <strain evidence="1">CtIty1</strain>
    </source>
</reference>
<proteinExistence type="predicted"/>
<evidence type="ECO:0000313" key="1">
    <source>
        <dbReference type="EMBL" id="DAF62254.1"/>
    </source>
</evidence>
<protein>
    <submittedName>
        <fullName evidence="1">Uncharacterized protein</fullName>
    </submittedName>
</protein>